<keyword evidence="3" id="KW-1133">Transmembrane helix</keyword>
<evidence type="ECO:0000313" key="5">
    <source>
        <dbReference type="EMBL" id="CAD7626664.1"/>
    </source>
</evidence>
<keyword evidence="3" id="KW-0812">Transmembrane</keyword>
<protein>
    <recommendedName>
        <fullName evidence="4">Adenylate cyclase N-terminal domain-containing protein</fullName>
    </recommendedName>
</protein>
<feature type="transmembrane region" description="Helical" evidence="3">
    <location>
        <begin position="174"/>
        <end position="194"/>
    </location>
</feature>
<sequence>MNDMLCNDRSKVTISGQQDIGLQELITTSDKNTNTKTKSNGKKSANILKQKLIKNKAPKQCIQQSDGKSASIPSVSISPVKHSFGNCDIINGKLEEVCETLSDSSPSDTAVDVVIEGADAGDDGTTPTHYFTTSDDWSVSWKGILLPKLTNDFKDAHLEASYQRYSHRQRQKSLLILNVIDILLKLSLLIIYAISDGTPPADGSDGGDATDRLKYRILYNIPWFAINASLIALITCWKQFANNYLHLGAIFTWVIFNIQGQIGFGIELHEEQLEIAVAGGAVWHILFIVFVTYAMMPLPLRWCVICGAISSLMDLILETFLNKANGYNNTFIRMITANALLYTCINLVSLYTKYLTDCAQRNAFLETRRSIETRYKIEKENGKQP</sequence>
<dbReference type="OrthoDB" id="6425946at2759"/>
<dbReference type="Proteomes" id="UP000759131">
    <property type="component" value="Unassembled WGS sequence"/>
</dbReference>
<feature type="transmembrane region" description="Helical" evidence="3">
    <location>
        <begin position="275"/>
        <end position="295"/>
    </location>
</feature>
<keyword evidence="1" id="KW-0547">Nucleotide-binding</keyword>
<dbReference type="Pfam" id="PF16214">
    <property type="entry name" value="AC_N"/>
    <property type="match status" value="1"/>
</dbReference>
<dbReference type="GO" id="GO:0004016">
    <property type="term" value="F:adenylate cyclase activity"/>
    <property type="evidence" value="ECO:0007669"/>
    <property type="project" value="TreeGrafter"/>
</dbReference>
<feature type="transmembrane region" description="Helical" evidence="3">
    <location>
        <begin position="244"/>
        <end position="263"/>
    </location>
</feature>
<dbReference type="GO" id="GO:0007189">
    <property type="term" value="P:adenylate cyclase-activating G protein-coupled receptor signaling pathway"/>
    <property type="evidence" value="ECO:0007669"/>
    <property type="project" value="TreeGrafter"/>
</dbReference>
<evidence type="ECO:0000259" key="4">
    <source>
        <dbReference type="Pfam" id="PF16214"/>
    </source>
</evidence>
<keyword evidence="2" id="KW-0456">Lyase</keyword>
<name>A0A7R9KP00_9ACAR</name>
<evidence type="ECO:0000313" key="6">
    <source>
        <dbReference type="Proteomes" id="UP000759131"/>
    </source>
</evidence>
<organism evidence="5">
    <name type="scientific">Medioppia subpectinata</name>
    <dbReference type="NCBI Taxonomy" id="1979941"/>
    <lineage>
        <taxon>Eukaryota</taxon>
        <taxon>Metazoa</taxon>
        <taxon>Ecdysozoa</taxon>
        <taxon>Arthropoda</taxon>
        <taxon>Chelicerata</taxon>
        <taxon>Arachnida</taxon>
        <taxon>Acari</taxon>
        <taxon>Acariformes</taxon>
        <taxon>Sarcoptiformes</taxon>
        <taxon>Oribatida</taxon>
        <taxon>Brachypylina</taxon>
        <taxon>Oppioidea</taxon>
        <taxon>Oppiidae</taxon>
        <taxon>Medioppia</taxon>
    </lineage>
</organism>
<dbReference type="AlphaFoldDB" id="A0A7R9KP00"/>
<dbReference type="GO" id="GO:0005886">
    <property type="term" value="C:plasma membrane"/>
    <property type="evidence" value="ECO:0007669"/>
    <property type="project" value="TreeGrafter"/>
</dbReference>
<gene>
    <name evidence="5" type="ORF">OSB1V03_LOCUS7097</name>
</gene>
<dbReference type="EMBL" id="CAJPIZ010004031">
    <property type="protein sequence ID" value="CAG2107094.1"/>
    <property type="molecule type" value="Genomic_DNA"/>
</dbReference>
<feature type="transmembrane region" description="Helical" evidence="3">
    <location>
        <begin position="332"/>
        <end position="351"/>
    </location>
</feature>
<proteinExistence type="predicted"/>
<dbReference type="PANTHER" id="PTHR45627">
    <property type="entry name" value="ADENYLATE CYCLASE TYPE 1"/>
    <property type="match status" value="1"/>
</dbReference>
<keyword evidence="6" id="KW-1185">Reference proteome</keyword>
<feature type="domain" description="Adenylate cyclase N-terminal" evidence="4">
    <location>
        <begin position="150"/>
        <end position="384"/>
    </location>
</feature>
<dbReference type="InterPro" id="IPR032628">
    <property type="entry name" value="AC_N"/>
</dbReference>
<dbReference type="GO" id="GO:0006171">
    <property type="term" value="P:cAMP biosynthetic process"/>
    <property type="evidence" value="ECO:0007669"/>
    <property type="project" value="TreeGrafter"/>
</dbReference>
<reference evidence="5" key="1">
    <citation type="submission" date="2020-11" db="EMBL/GenBank/DDBJ databases">
        <authorList>
            <person name="Tran Van P."/>
        </authorList>
    </citation>
    <scope>NUCLEOTIDE SEQUENCE</scope>
</reference>
<evidence type="ECO:0000256" key="1">
    <source>
        <dbReference type="ARBA" id="ARBA00022741"/>
    </source>
</evidence>
<dbReference type="EMBL" id="OC858606">
    <property type="protein sequence ID" value="CAD7626664.1"/>
    <property type="molecule type" value="Genomic_DNA"/>
</dbReference>
<keyword evidence="3" id="KW-0472">Membrane</keyword>
<evidence type="ECO:0000256" key="2">
    <source>
        <dbReference type="ARBA" id="ARBA00023239"/>
    </source>
</evidence>
<feature type="transmembrane region" description="Helical" evidence="3">
    <location>
        <begin position="302"/>
        <end position="320"/>
    </location>
</feature>
<feature type="transmembrane region" description="Helical" evidence="3">
    <location>
        <begin position="217"/>
        <end position="237"/>
    </location>
</feature>
<dbReference type="GO" id="GO:0000166">
    <property type="term" value="F:nucleotide binding"/>
    <property type="evidence" value="ECO:0007669"/>
    <property type="project" value="UniProtKB-KW"/>
</dbReference>
<accession>A0A7R9KP00</accession>
<dbReference type="PANTHER" id="PTHR45627:SF1">
    <property type="entry name" value="ADENYLATE CYCLASE TYPE 8"/>
    <property type="match status" value="1"/>
</dbReference>
<evidence type="ECO:0000256" key="3">
    <source>
        <dbReference type="SAM" id="Phobius"/>
    </source>
</evidence>